<reference evidence="2" key="2">
    <citation type="submission" date="2022-08" db="EMBL/GenBank/DDBJ databases">
        <authorList>
            <person name="Iruegas-Bocardo F."/>
            <person name="Weisberg A.J."/>
            <person name="Riutta E.R."/>
            <person name="Kilday K."/>
            <person name="Bonkowski J.C."/>
            <person name="Creswell T."/>
            <person name="Daughtrey M.L."/>
            <person name="Rane K."/>
            <person name="Grunwald N.J."/>
            <person name="Chang J.H."/>
            <person name="Putnam M.L."/>
        </authorList>
    </citation>
    <scope>NUCLEOTIDE SEQUENCE</scope>
    <source>
        <strain evidence="2">22-338</strain>
    </source>
</reference>
<reference evidence="2" key="1">
    <citation type="journal article" date="2022" name="Phytopathology">
        <title>Whole genome sequencing-based tracing of a 2022 introduction and outbreak of Xanthomonas hortorum pv. pelargonii.</title>
        <authorList>
            <person name="Iruegas Bocardo F."/>
            <person name="Weisberg A.J."/>
            <person name="Riutta E.R."/>
            <person name="Kilday K.B."/>
            <person name="Bonkowski J.C."/>
            <person name="Creswell T.C."/>
            <person name="Daughtrey M."/>
            <person name="Rane K.K."/>
            <person name="Grunwald N.J."/>
            <person name="Chang J.H."/>
            <person name="Putnam M."/>
        </authorList>
    </citation>
    <scope>NUCLEOTIDE SEQUENCE</scope>
    <source>
        <strain evidence="2">22-338</strain>
    </source>
</reference>
<evidence type="ECO:0000259" key="1">
    <source>
        <dbReference type="Pfam" id="PF13827"/>
    </source>
</evidence>
<proteinExistence type="predicted"/>
<dbReference type="AlphaFoldDB" id="A0A9X4BV67"/>
<accession>A0A9X4BV67</accession>
<name>A0A9X4BV67_9XANT</name>
<evidence type="ECO:0000313" key="2">
    <source>
        <dbReference type="EMBL" id="MDC8640172.1"/>
    </source>
</evidence>
<dbReference type="Proteomes" id="UP001140230">
    <property type="component" value="Unassembled WGS sequence"/>
</dbReference>
<sequence>MAEQGCPPGQYPIGGQGVAACAPIPQGNSTQQEPRASGKWIKTWGAIAHDPRNGTLGVAVGKMSKREAQEDARAKCIEVGGTQCKDWVNYENQCVAIAGPQKNGANVSGSLHFARGPSIDDVQRDAVNSCSSASSMQCGTLYSACSEPIFQKY</sequence>
<protein>
    <submittedName>
        <fullName evidence="2">DUF4189 domain-containing protein</fullName>
    </submittedName>
</protein>
<comment type="caution">
    <text evidence="2">The sequence shown here is derived from an EMBL/GenBank/DDBJ whole genome shotgun (WGS) entry which is preliminary data.</text>
</comment>
<dbReference type="EMBL" id="JANWTP010000101">
    <property type="protein sequence ID" value="MDC8640172.1"/>
    <property type="molecule type" value="Genomic_DNA"/>
</dbReference>
<dbReference type="InterPro" id="IPR025240">
    <property type="entry name" value="DUF4189"/>
</dbReference>
<feature type="domain" description="DUF4189" evidence="1">
    <location>
        <begin position="44"/>
        <end position="145"/>
    </location>
</feature>
<gene>
    <name evidence="2" type="ORF">NY667_20755</name>
</gene>
<organism evidence="2 3">
    <name type="scientific">Xanthomonas hortorum pv. hederae</name>
    <dbReference type="NCBI Taxonomy" id="453603"/>
    <lineage>
        <taxon>Bacteria</taxon>
        <taxon>Pseudomonadati</taxon>
        <taxon>Pseudomonadota</taxon>
        <taxon>Gammaproteobacteria</taxon>
        <taxon>Lysobacterales</taxon>
        <taxon>Lysobacteraceae</taxon>
        <taxon>Xanthomonas</taxon>
    </lineage>
</organism>
<evidence type="ECO:0000313" key="3">
    <source>
        <dbReference type="Proteomes" id="UP001140230"/>
    </source>
</evidence>
<dbReference type="Pfam" id="PF13827">
    <property type="entry name" value="DUF4189"/>
    <property type="match status" value="1"/>
</dbReference>